<accession>A0ABR4HLQ7</accession>
<feature type="signal peptide" evidence="2">
    <location>
        <begin position="1"/>
        <end position="20"/>
    </location>
</feature>
<dbReference type="EMBL" id="JBFXLS010000101">
    <property type="protein sequence ID" value="KAL2816413.1"/>
    <property type="molecule type" value="Genomic_DNA"/>
</dbReference>
<keyword evidence="1" id="KW-0812">Transmembrane</keyword>
<organism evidence="3 4">
    <name type="scientific">Aspergillus cavernicola</name>
    <dbReference type="NCBI Taxonomy" id="176166"/>
    <lineage>
        <taxon>Eukaryota</taxon>
        <taxon>Fungi</taxon>
        <taxon>Dikarya</taxon>
        <taxon>Ascomycota</taxon>
        <taxon>Pezizomycotina</taxon>
        <taxon>Eurotiomycetes</taxon>
        <taxon>Eurotiomycetidae</taxon>
        <taxon>Eurotiales</taxon>
        <taxon>Aspergillaceae</taxon>
        <taxon>Aspergillus</taxon>
        <taxon>Aspergillus subgen. Nidulantes</taxon>
    </lineage>
</organism>
<name>A0ABR4HLQ7_9EURO</name>
<dbReference type="PANTHER" id="PTHR40622:SF1">
    <property type="match status" value="1"/>
</dbReference>
<proteinExistence type="predicted"/>
<evidence type="ECO:0000313" key="4">
    <source>
        <dbReference type="Proteomes" id="UP001610335"/>
    </source>
</evidence>
<comment type="caution">
    <text evidence="3">The sequence shown here is derived from an EMBL/GenBank/DDBJ whole genome shotgun (WGS) entry which is preliminary data.</text>
</comment>
<sequence>MLLRFLSITALALRSFTVSAEDPDLYSAPSLSPAQPYHLNLSCAECAFSYGDCSENIHPNSFLAITFSTQDDSLLANGDVIFPSPNPMQFHAKRHWASSFESVPLAYELDIQPLPHQPGAILGDLYRLKLTLMDLQGRPATVSPVTVGFIRSDEGRIEIIEVEESSYHRYHRQLSQGKGTGSWWRMKTWKSWYINYLHRTSKTKPCAANSTSHIRATSDCRAHDRLTDWAGDRHYLKLVRPAVLPALLGLTAGIVACVIGFLIGKVIVAVYYYRRDRRALALTDPESDIEEDVRSEKERLMDMYGHPADSNSIHSL</sequence>
<keyword evidence="4" id="KW-1185">Reference proteome</keyword>
<protein>
    <submittedName>
        <fullName evidence="3">Uncharacterized protein</fullName>
    </submittedName>
</protein>
<evidence type="ECO:0000256" key="2">
    <source>
        <dbReference type="SAM" id="SignalP"/>
    </source>
</evidence>
<keyword evidence="1" id="KW-0472">Membrane</keyword>
<reference evidence="3 4" key="1">
    <citation type="submission" date="2024-07" db="EMBL/GenBank/DDBJ databases">
        <title>Section-level genome sequencing and comparative genomics of Aspergillus sections Usti and Cavernicolus.</title>
        <authorList>
            <consortium name="Lawrence Berkeley National Laboratory"/>
            <person name="Nybo J.L."/>
            <person name="Vesth T.C."/>
            <person name="Theobald S."/>
            <person name="Frisvad J.C."/>
            <person name="Larsen T.O."/>
            <person name="Kjaerboelling I."/>
            <person name="Rothschild-Mancinelli K."/>
            <person name="Lyhne E.K."/>
            <person name="Kogle M.E."/>
            <person name="Barry K."/>
            <person name="Clum A."/>
            <person name="Na H."/>
            <person name="Ledsgaard L."/>
            <person name="Lin J."/>
            <person name="Lipzen A."/>
            <person name="Kuo A."/>
            <person name="Riley R."/>
            <person name="Mondo S."/>
            <person name="LaButti K."/>
            <person name="Haridas S."/>
            <person name="Pangalinan J."/>
            <person name="Salamov A.A."/>
            <person name="Simmons B.A."/>
            <person name="Magnuson J.K."/>
            <person name="Chen J."/>
            <person name="Drula E."/>
            <person name="Henrissat B."/>
            <person name="Wiebenga A."/>
            <person name="Lubbers R.J."/>
            <person name="Gomes A.C."/>
            <person name="Makela M.R."/>
            <person name="Stajich J."/>
            <person name="Grigoriev I.V."/>
            <person name="Mortensen U.H."/>
            <person name="De vries R.P."/>
            <person name="Baker S.E."/>
            <person name="Andersen M.R."/>
        </authorList>
    </citation>
    <scope>NUCLEOTIDE SEQUENCE [LARGE SCALE GENOMIC DNA]</scope>
    <source>
        <strain evidence="3 4">CBS 600.67</strain>
    </source>
</reference>
<feature type="chain" id="PRO_5047444112" evidence="2">
    <location>
        <begin position="21"/>
        <end position="316"/>
    </location>
</feature>
<gene>
    <name evidence="3" type="ORF">BDW59DRAFT_9990</name>
</gene>
<keyword evidence="1" id="KW-1133">Transmembrane helix</keyword>
<keyword evidence="2" id="KW-0732">Signal</keyword>
<dbReference type="Proteomes" id="UP001610335">
    <property type="component" value="Unassembled WGS sequence"/>
</dbReference>
<dbReference type="PANTHER" id="PTHR40622">
    <property type="match status" value="1"/>
</dbReference>
<feature type="transmembrane region" description="Helical" evidence="1">
    <location>
        <begin position="246"/>
        <end position="273"/>
    </location>
</feature>
<evidence type="ECO:0000256" key="1">
    <source>
        <dbReference type="SAM" id="Phobius"/>
    </source>
</evidence>
<evidence type="ECO:0000313" key="3">
    <source>
        <dbReference type="EMBL" id="KAL2816413.1"/>
    </source>
</evidence>